<dbReference type="PANTHER" id="PTHR10953:SF4">
    <property type="entry name" value="UBIQUITIN-ACTIVATING ENZYME E1 C-TERMINAL DOMAIN-CONTAINING PROTEIN"/>
    <property type="match status" value="1"/>
</dbReference>
<dbReference type="GO" id="GO:0006974">
    <property type="term" value="P:DNA damage response"/>
    <property type="evidence" value="ECO:0007669"/>
    <property type="project" value="TreeGrafter"/>
</dbReference>
<dbReference type="Gene3D" id="3.40.50.720">
    <property type="entry name" value="NAD(P)-binding Rossmann-like Domain"/>
    <property type="match status" value="1"/>
</dbReference>
<reference evidence="4" key="2">
    <citation type="journal article" date="2017" name="Nat. Plants">
        <title>The Aegilops tauschii genome reveals multiple impacts of transposons.</title>
        <authorList>
            <person name="Zhao G."/>
            <person name="Zou C."/>
            <person name="Li K."/>
            <person name="Wang K."/>
            <person name="Li T."/>
            <person name="Gao L."/>
            <person name="Zhang X."/>
            <person name="Wang H."/>
            <person name="Yang Z."/>
            <person name="Liu X."/>
            <person name="Jiang W."/>
            <person name="Mao L."/>
            <person name="Kong X."/>
            <person name="Jiao Y."/>
            <person name="Jia J."/>
        </authorList>
    </citation>
    <scope>NUCLEOTIDE SEQUENCE [LARGE SCALE GENOMIC DNA]</scope>
    <source>
        <strain evidence="4">cv. AL8/78</strain>
    </source>
</reference>
<dbReference type="InterPro" id="IPR035985">
    <property type="entry name" value="Ubiquitin-activating_enz"/>
</dbReference>
<dbReference type="PANTHER" id="PTHR10953">
    <property type="entry name" value="UBIQUITIN-ACTIVATING ENZYME E1"/>
    <property type="match status" value="1"/>
</dbReference>
<reference evidence="4" key="1">
    <citation type="journal article" date="2014" name="Science">
        <title>Ancient hybridizations among the ancestral genomes of bread wheat.</title>
        <authorList>
            <consortium name="International Wheat Genome Sequencing Consortium,"/>
            <person name="Marcussen T."/>
            <person name="Sandve S.R."/>
            <person name="Heier L."/>
            <person name="Spannagl M."/>
            <person name="Pfeifer M."/>
            <person name="Jakobsen K.S."/>
            <person name="Wulff B.B."/>
            <person name="Steuernagel B."/>
            <person name="Mayer K.F."/>
            <person name="Olsen O.A."/>
        </authorList>
    </citation>
    <scope>NUCLEOTIDE SEQUENCE [LARGE SCALE GENOMIC DNA]</scope>
    <source>
        <strain evidence="4">cv. AL8/78</strain>
    </source>
</reference>
<accession>A0A453HRK3</accession>
<dbReference type="Pfam" id="PF00899">
    <property type="entry name" value="ThiF"/>
    <property type="match status" value="1"/>
</dbReference>
<dbReference type="SUPFAM" id="SSF69572">
    <property type="entry name" value="Activating enzymes of the ubiquitin-like proteins"/>
    <property type="match status" value="2"/>
</dbReference>
<dbReference type="GO" id="GO:0005634">
    <property type="term" value="C:nucleus"/>
    <property type="evidence" value="ECO:0007669"/>
    <property type="project" value="TreeGrafter"/>
</dbReference>
<dbReference type="Gramene" id="AET4Gv20282200.18">
    <property type="protein sequence ID" value="AET4Gv20282200.18"/>
    <property type="gene ID" value="AET4Gv20282200"/>
</dbReference>
<protein>
    <recommendedName>
        <fullName evidence="5">THIF-type NAD/FAD binding fold domain-containing protein</fullName>
    </recommendedName>
</protein>
<keyword evidence="4" id="KW-1185">Reference proteome</keyword>
<reference evidence="3" key="5">
    <citation type="journal article" date="2021" name="G3 (Bethesda)">
        <title>Aegilops tauschii genome assembly Aet v5.0 features greater sequence contiguity and improved annotation.</title>
        <authorList>
            <person name="Wang L."/>
            <person name="Zhu T."/>
            <person name="Rodriguez J.C."/>
            <person name="Deal K.R."/>
            <person name="Dubcovsky J."/>
            <person name="McGuire P.E."/>
            <person name="Lux T."/>
            <person name="Spannagl M."/>
            <person name="Mayer K.F.X."/>
            <person name="Baldrich P."/>
            <person name="Meyers B.C."/>
            <person name="Huo N."/>
            <person name="Gu Y.Q."/>
            <person name="Zhou H."/>
            <person name="Devos K.M."/>
            <person name="Bennetzen J.L."/>
            <person name="Unver T."/>
            <person name="Budak H."/>
            <person name="Gulick P.J."/>
            <person name="Galiba G."/>
            <person name="Kalapos B."/>
            <person name="Nelson D.R."/>
            <person name="Li P."/>
            <person name="You F.M."/>
            <person name="Luo M.C."/>
            <person name="Dvorak J."/>
        </authorList>
    </citation>
    <scope>NUCLEOTIDE SEQUENCE [LARGE SCALE GENOMIC DNA]</scope>
    <source>
        <strain evidence="3">cv. AL8/78</strain>
    </source>
</reference>
<dbReference type="Gene3D" id="3.40.50.12550">
    <property type="entry name" value="Ubiquitin-activating enzyme E1, inactive adenylation domain, subdomain 2"/>
    <property type="match status" value="1"/>
</dbReference>
<feature type="domain" description="Ubiquitin-activating enzyme E1 FCCH" evidence="2">
    <location>
        <begin position="1"/>
        <end position="40"/>
    </location>
</feature>
<dbReference type="PROSITE" id="PS00536">
    <property type="entry name" value="UBIQUITIN_ACTIVAT_1"/>
    <property type="match status" value="1"/>
</dbReference>
<dbReference type="InterPro" id="IPR018074">
    <property type="entry name" value="UBQ-activ_enz_E1_CS"/>
</dbReference>
<dbReference type="InterPro" id="IPR032418">
    <property type="entry name" value="E1_FCCH"/>
</dbReference>
<evidence type="ECO:0000313" key="4">
    <source>
        <dbReference type="Proteomes" id="UP000015105"/>
    </source>
</evidence>
<evidence type="ECO:0000313" key="3">
    <source>
        <dbReference type="EnsemblPlants" id="AET4Gv20282200.18"/>
    </source>
</evidence>
<dbReference type="EnsemblPlants" id="AET4Gv20282200.18">
    <property type="protein sequence ID" value="AET4Gv20282200.18"/>
    <property type="gene ID" value="AET4Gv20282200"/>
</dbReference>
<organism evidence="3 4">
    <name type="scientific">Aegilops tauschii subsp. strangulata</name>
    <name type="common">Goatgrass</name>
    <dbReference type="NCBI Taxonomy" id="200361"/>
    <lineage>
        <taxon>Eukaryota</taxon>
        <taxon>Viridiplantae</taxon>
        <taxon>Streptophyta</taxon>
        <taxon>Embryophyta</taxon>
        <taxon>Tracheophyta</taxon>
        <taxon>Spermatophyta</taxon>
        <taxon>Magnoliopsida</taxon>
        <taxon>Liliopsida</taxon>
        <taxon>Poales</taxon>
        <taxon>Poaceae</taxon>
        <taxon>BOP clade</taxon>
        <taxon>Pooideae</taxon>
        <taxon>Triticodae</taxon>
        <taxon>Triticeae</taxon>
        <taxon>Triticinae</taxon>
        <taxon>Aegilops</taxon>
    </lineage>
</organism>
<name>A0A453HRK3_AEGTS</name>
<proteinExistence type="predicted"/>
<dbReference type="InterPro" id="IPR042302">
    <property type="entry name" value="E1_FCCH_sf"/>
</dbReference>
<evidence type="ECO:0000259" key="1">
    <source>
        <dbReference type="Pfam" id="PF00899"/>
    </source>
</evidence>
<dbReference type="Proteomes" id="UP000015105">
    <property type="component" value="Chromosome 4D"/>
</dbReference>
<feature type="domain" description="THIF-type NAD/FAD binding fold" evidence="1">
    <location>
        <begin position="135"/>
        <end position="230"/>
    </location>
</feature>
<dbReference type="Pfam" id="PF16190">
    <property type="entry name" value="E1_FCCH"/>
    <property type="match status" value="1"/>
</dbReference>
<dbReference type="InterPro" id="IPR045886">
    <property type="entry name" value="ThiF/MoeB/HesA"/>
</dbReference>
<reference evidence="3" key="4">
    <citation type="submission" date="2019-03" db="UniProtKB">
        <authorList>
            <consortium name="EnsemblPlants"/>
        </authorList>
    </citation>
    <scope>IDENTIFICATION</scope>
</reference>
<dbReference type="InterPro" id="IPR000594">
    <property type="entry name" value="ThiF_NAD_FAD-bd"/>
</dbReference>
<sequence>MTELNDGKPRKVKNARPYSFFLEEDTSSFGTYVRGGIVTQDVQRLVDLAISINETLGDGKLEEIDKKLLQHFASGSRAVLNPMAAMFGGIVGQEVVKACSGKFHPLYQFFYFDSVESLPVEPLEPGDLKPENTRYDAQISVFGSKLQNKLEQAKIFMVGSGALGCEFLKNLALMGISCSQNGKLTVTDDDVIEKSNLSRQFLFRDWNIGQPKSTVAATAAMAINPKLHVEKPLL</sequence>
<dbReference type="AlphaFoldDB" id="A0A453HRK3"/>
<dbReference type="GO" id="GO:0005737">
    <property type="term" value="C:cytoplasm"/>
    <property type="evidence" value="ECO:0007669"/>
    <property type="project" value="TreeGrafter"/>
</dbReference>
<evidence type="ECO:0000259" key="2">
    <source>
        <dbReference type="Pfam" id="PF16190"/>
    </source>
</evidence>
<evidence type="ECO:0008006" key="5">
    <source>
        <dbReference type="Google" id="ProtNLM"/>
    </source>
</evidence>
<dbReference type="Gene3D" id="2.40.30.180">
    <property type="entry name" value="Ubiquitin-activating enzyme E1, FCCH domain"/>
    <property type="match status" value="1"/>
</dbReference>
<dbReference type="GO" id="GO:0006511">
    <property type="term" value="P:ubiquitin-dependent protein catabolic process"/>
    <property type="evidence" value="ECO:0007669"/>
    <property type="project" value="TreeGrafter"/>
</dbReference>
<reference evidence="3" key="3">
    <citation type="journal article" date="2017" name="Nature">
        <title>Genome sequence of the progenitor of the wheat D genome Aegilops tauschii.</title>
        <authorList>
            <person name="Luo M.C."/>
            <person name="Gu Y.Q."/>
            <person name="Puiu D."/>
            <person name="Wang H."/>
            <person name="Twardziok S.O."/>
            <person name="Deal K.R."/>
            <person name="Huo N."/>
            <person name="Zhu T."/>
            <person name="Wang L."/>
            <person name="Wang Y."/>
            <person name="McGuire P.E."/>
            <person name="Liu S."/>
            <person name="Long H."/>
            <person name="Ramasamy R.K."/>
            <person name="Rodriguez J.C."/>
            <person name="Van S.L."/>
            <person name="Yuan L."/>
            <person name="Wang Z."/>
            <person name="Xia Z."/>
            <person name="Xiao L."/>
            <person name="Anderson O.D."/>
            <person name="Ouyang S."/>
            <person name="Liang Y."/>
            <person name="Zimin A.V."/>
            <person name="Pertea G."/>
            <person name="Qi P."/>
            <person name="Bennetzen J.L."/>
            <person name="Dai X."/>
            <person name="Dawson M.W."/>
            <person name="Muller H.G."/>
            <person name="Kugler K."/>
            <person name="Rivarola-Duarte L."/>
            <person name="Spannagl M."/>
            <person name="Mayer K.F.X."/>
            <person name="Lu F.H."/>
            <person name="Bevan M.W."/>
            <person name="Leroy P."/>
            <person name="Li P."/>
            <person name="You F.M."/>
            <person name="Sun Q."/>
            <person name="Liu Z."/>
            <person name="Lyons E."/>
            <person name="Wicker T."/>
            <person name="Salzberg S.L."/>
            <person name="Devos K.M."/>
            <person name="Dvorak J."/>
        </authorList>
    </citation>
    <scope>NUCLEOTIDE SEQUENCE [LARGE SCALE GENOMIC DNA]</scope>
    <source>
        <strain evidence="3">cv. AL8/78</strain>
    </source>
</reference>
<dbReference type="GO" id="GO:0004839">
    <property type="term" value="F:ubiquitin activating enzyme activity"/>
    <property type="evidence" value="ECO:0007669"/>
    <property type="project" value="TreeGrafter"/>
</dbReference>